<dbReference type="InterPro" id="IPR029058">
    <property type="entry name" value="AB_hydrolase_fold"/>
</dbReference>
<comment type="caution">
    <text evidence="2">The sequence shown here is derived from an EMBL/GenBank/DDBJ whole genome shotgun (WGS) entry which is preliminary data.</text>
</comment>
<organism evidence="2 3">
    <name type="scientific">Alicyclobacillus fodiniaquatilis</name>
    <dbReference type="NCBI Taxonomy" id="1661150"/>
    <lineage>
        <taxon>Bacteria</taxon>
        <taxon>Bacillati</taxon>
        <taxon>Bacillota</taxon>
        <taxon>Bacilli</taxon>
        <taxon>Bacillales</taxon>
        <taxon>Alicyclobacillaceae</taxon>
        <taxon>Alicyclobacillus</taxon>
    </lineage>
</organism>
<dbReference type="RefSeq" id="WP_377946075.1">
    <property type="nucleotide sequence ID" value="NZ_JBHUCX010000100.1"/>
</dbReference>
<evidence type="ECO:0000259" key="1">
    <source>
        <dbReference type="Pfam" id="PF00326"/>
    </source>
</evidence>
<name>A0ABW4JPD4_9BACL</name>
<keyword evidence="3" id="KW-1185">Reference proteome</keyword>
<dbReference type="EC" id="3.4.-.-" evidence="2"/>
<proteinExistence type="predicted"/>
<dbReference type="EMBL" id="JBHUCX010000100">
    <property type="protein sequence ID" value="MFD1678087.1"/>
    <property type="molecule type" value="Genomic_DNA"/>
</dbReference>
<dbReference type="GO" id="GO:0016787">
    <property type="term" value="F:hydrolase activity"/>
    <property type="evidence" value="ECO:0007669"/>
    <property type="project" value="UniProtKB-KW"/>
</dbReference>
<accession>A0ABW4JPD4</accession>
<sequence length="135" mass="15366">MPSTARLSDLTRPSNGLISWENRRHPPIFRACIKHFYTYYGNHLAAAAYTARSPIDHISTIHAPVLLLQGTDDHRVIWQSVQAYAEDMKKDHKTVKFVLVKGGQHGLVDHANTYGEGVSFPDTWFQKYGFPEPLF</sequence>
<reference evidence="3" key="1">
    <citation type="journal article" date="2019" name="Int. J. Syst. Evol. Microbiol.">
        <title>The Global Catalogue of Microorganisms (GCM) 10K type strain sequencing project: providing services to taxonomists for standard genome sequencing and annotation.</title>
        <authorList>
            <consortium name="The Broad Institute Genomics Platform"/>
            <consortium name="The Broad Institute Genome Sequencing Center for Infectious Disease"/>
            <person name="Wu L."/>
            <person name="Ma J."/>
        </authorList>
    </citation>
    <scope>NUCLEOTIDE SEQUENCE [LARGE SCALE GENOMIC DNA]</scope>
    <source>
        <strain evidence="3">CGMCC 1.12286</strain>
    </source>
</reference>
<dbReference type="Pfam" id="PF00326">
    <property type="entry name" value="Peptidase_S9"/>
    <property type="match status" value="1"/>
</dbReference>
<dbReference type="Proteomes" id="UP001597079">
    <property type="component" value="Unassembled WGS sequence"/>
</dbReference>
<keyword evidence="2" id="KW-0378">Hydrolase</keyword>
<gene>
    <name evidence="2" type="ORF">ACFSB2_25805</name>
</gene>
<dbReference type="Gene3D" id="3.40.50.1820">
    <property type="entry name" value="alpha/beta hydrolase"/>
    <property type="match status" value="1"/>
</dbReference>
<protein>
    <submittedName>
        <fullName evidence="2">Alpha/beta hydrolase family protein</fullName>
        <ecNumber evidence="2">3.4.-.-</ecNumber>
    </submittedName>
</protein>
<evidence type="ECO:0000313" key="3">
    <source>
        <dbReference type="Proteomes" id="UP001597079"/>
    </source>
</evidence>
<feature type="domain" description="Peptidase S9 prolyl oligopeptidase catalytic" evidence="1">
    <location>
        <begin position="37"/>
        <end position="128"/>
    </location>
</feature>
<dbReference type="InterPro" id="IPR001375">
    <property type="entry name" value="Peptidase_S9_cat"/>
</dbReference>
<dbReference type="SUPFAM" id="SSF53474">
    <property type="entry name" value="alpha/beta-Hydrolases"/>
    <property type="match status" value="1"/>
</dbReference>
<evidence type="ECO:0000313" key="2">
    <source>
        <dbReference type="EMBL" id="MFD1678087.1"/>
    </source>
</evidence>